<dbReference type="EMBL" id="SJPS01000001">
    <property type="protein sequence ID" value="TWU29815.1"/>
    <property type="molecule type" value="Genomic_DNA"/>
</dbReference>
<organism evidence="2 3">
    <name type="scientific">Bythopirellula polymerisocia</name>
    <dbReference type="NCBI Taxonomy" id="2528003"/>
    <lineage>
        <taxon>Bacteria</taxon>
        <taxon>Pseudomonadati</taxon>
        <taxon>Planctomycetota</taxon>
        <taxon>Planctomycetia</taxon>
        <taxon>Pirellulales</taxon>
        <taxon>Lacipirellulaceae</taxon>
        <taxon>Bythopirellula</taxon>
    </lineage>
</organism>
<reference evidence="2 3" key="1">
    <citation type="submission" date="2019-02" db="EMBL/GenBank/DDBJ databases">
        <title>Deep-cultivation of Planctomycetes and their phenomic and genomic characterization uncovers novel biology.</title>
        <authorList>
            <person name="Wiegand S."/>
            <person name="Jogler M."/>
            <person name="Boedeker C."/>
            <person name="Pinto D."/>
            <person name="Vollmers J."/>
            <person name="Rivas-Marin E."/>
            <person name="Kohn T."/>
            <person name="Peeters S.H."/>
            <person name="Heuer A."/>
            <person name="Rast P."/>
            <person name="Oberbeckmann S."/>
            <person name="Bunk B."/>
            <person name="Jeske O."/>
            <person name="Meyerdierks A."/>
            <person name="Storesund J.E."/>
            <person name="Kallscheuer N."/>
            <person name="Luecker S."/>
            <person name="Lage O.M."/>
            <person name="Pohl T."/>
            <person name="Merkel B.J."/>
            <person name="Hornburger P."/>
            <person name="Mueller R.-W."/>
            <person name="Bruemmer F."/>
            <person name="Labrenz M."/>
            <person name="Spormann A.M."/>
            <person name="Op Den Camp H."/>
            <person name="Overmann J."/>
            <person name="Amann R."/>
            <person name="Jetten M.S.M."/>
            <person name="Mascher T."/>
            <person name="Medema M.H."/>
            <person name="Devos D.P."/>
            <person name="Kaster A.-K."/>
            <person name="Ovreas L."/>
            <person name="Rohde M."/>
            <person name="Galperin M.Y."/>
            <person name="Jogler C."/>
        </authorList>
    </citation>
    <scope>NUCLEOTIDE SEQUENCE [LARGE SCALE GENOMIC DNA]</scope>
    <source>
        <strain evidence="2 3">Pla144</strain>
    </source>
</reference>
<feature type="chain" id="PRO_5022883248" description="PEP-CTERM protein-sorting domain-containing protein" evidence="1">
    <location>
        <begin position="23"/>
        <end position="265"/>
    </location>
</feature>
<proteinExistence type="predicted"/>
<keyword evidence="3" id="KW-1185">Reference proteome</keyword>
<dbReference type="Proteomes" id="UP000318437">
    <property type="component" value="Unassembled WGS sequence"/>
</dbReference>
<protein>
    <recommendedName>
        <fullName evidence="4">PEP-CTERM protein-sorting domain-containing protein</fullName>
    </recommendedName>
</protein>
<dbReference type="AlphaFoldDB" id="A0A5C6D0W0"/>
<accession>A0A5C6D0W0</accession>
<name>A0A5C6D0W0_9BACT</name>
<dbReference type="OrthoDB" id="267047at2"/>
<sequence length="265" mass="29078" precursor="true">MNREFTLLSLLALVVLFSEQFAFTQQARGHEGRRFLIEVVNGKLQVQGINSGMSDGAPATRPYTNSIHDHWKNYTSVELGDIATSFLPDFEIQIGTAFVTLKDHEVVLELLSVKQWLNPPLMPAPETIPNLQPLDPGEVIRIEAGTTVTSDTLGSLLISPSVPQTGIADILVNYSIDGHPSNEIHVLQFRLSATPADPNQPDLINDSDPIYILLSPDGDNPMEKLHHASLYLEQYLATVPEPGSFALATMAAALLVGIRRSKRLH</sequence>
<keyword evidence="1" id="KW-0732">Signal</keyword>
<evidence type="ECO:0000313" key="3">
    <source>
        <dbReference type="Proteomes" id="UP000318437"/>
    </source>
</evidence>
<dbReference type="RefSeq" id="WP_146447784.1">
    <property type="nucleotide sequence ID" value="NZ_SJPS01000001.1"/>
</dbReference>
<evidence type="ECO:0000313" key="2">
    <source>
        <dbReference type="EMBL" id="TWU29815.1"/>
    </source>
</evidence>
<gene>
    <name evidence="2" type="ORF">Pla144_05940</name>
</gene>
<evidence type="ECO:0000256" key="1">
    <source>
        <dbReference type="SAM" id="SignalP"/>
    </source>
</evidence>
<evidence type="ECO:0008006" key="4">
    <source>
        <dbReference type="Google" id="ProtNLM"/>
    </source>
</evidence>
<comment type="caution">
    <text evidence="2">The sequence shown here is derived from an EMBL/GenBank/DDBJ whole genome shotgun (WGS) entry which is preliminary data.</text>
</comment>
<feature type="signal peptide" evidence="1">
    <location>
        <begin position="1"/>
        <end position="22"/>
    </location>
</feature>